<dbReference type="EMBL" id="CP081495">
    <property type="protein sequence ID" value="UYW01939.1"/>
    <property type="molecule type" value="Genomic_DNA"/>
</dbReference>
<dbReference type="Proteomes" id="UP001163328">
    <property type="component" value="Chromosome"/>
</dbReference>
<keyword evidence="1" id="KW-1133">Transmembrane helix</keyword>
<keyword evidence="1" id="KW-0472">Membrane</keyword>
<protein>
    <submittedName>
        <fullName evidence="2">DUF4260 domain-containing protein</fullName>
    </submittedName>
</protein>
<reference evidence="2" key="1">
    <citation type="submission" date="2021-08" db="EMBL/GenBank/DDBJ databases">
        <title>Flavobacterium sp. strain CC-SYL302.</title>
        <authorList>
            <person name="Lin S.-Y."/>
            <person name="Lee T.-H."/>
            <person name="Young C.-C."/>
        </authorList>
    </citation>
    <scope>NUCLEOTIDE SEQUENCE</scope>
    <source>
        <strain evidence="2">CC-SYL302</strain>
    </source>
</reference>
<accession>A0ABY6M065</accession>
<sequence length="120" mass="13900">MQKLLKLEQVGQLMLAIFLYQQLHTSWWLFLGLFFLPDLSMLGYGINPKIGAYVYNFFHSKFVAIFCLLIGFYAEWQPLYITGIILFGHASFDRILGYGLKYADAFAHTHLGFIGKNHKK</sequence>
<gene>
    <name evidence="2" type="ORF">K5I29_03220</name>
</gene>
<dbReference type="Pfam" id="PF14079">
    <property type="entry name" value="DUF4260"/>
    <property type="match status" value="1"/>
</dbReference>
<dbReference type="RefSeq" id="WP_264434417.1">
    <property type="nucleotide sequence ID" value="NZ_CP081495.1"/>
</dbReference>
<evidence type="ECO:0000313" key="3">
    <source>
        <dbReference type="Proteomes" id="UP001163328"/>
    </source>
</evidence>
<keyword evidence="1" id="KW-0812">Transmembrane</keyword>
<evidence type="ECO:0000313" key="2">
    <source>
        <dbReference type="EMBL" id="UYW01939.1"/>
    </source>
</evidence>
<keyword evidence="3" id="KW-1185">Reference proteome</keyword>
<feature type="transmembrane region" description="Helical" evidence="1">
    <location>
        <begin position="53"/>
        <end position="73"/>
    </location>
</feature>
<name>A0ABY6M065_9FLAO</name>
<evidence type="ECO:0000256" key="1">
    <source>
        <dbReference type="SAM" id="Phobius"/>
    </source>
</evidence>
<dbReference type="InterPro" id="IPR025356">
    <property type="entry name" value="DUF4260"/>
</dbReference>
<proteinExistence type="predicted"/>
<organism evidence="2 3">
    <name type="scientific">Flavobacterium agricola</name>
    <dbReference type="NCBI Taxonomy" id="2870839"/>
    <lineage>
        <taxon>Bacteria</taxon>
        <taxon>Pseudomonadati</taxon>
        <taxon>Bacteroidota</taxon>
        <taxon>Flavobacteriia</taxon>
        <taxon>Flavobacteriales</taxon>
        <taxon>Flavobacteriaceae</taxon>
        <taxon>Flavobacterium</taxon>
    </lineage>
</organism>